<dbReference type="Proteomes" id="UP001501645">
    <property type="component" value="Unassembled WGS sequence"/>
</dbReference>
<accession>A0ABP8ZTH6</accession>
<gene>
    <name evidence="1" type="ORF">GCM10023351_04120</name>
</gene>
<organism evidence="1 2">
    <name type="scientific">Microbacterium gilvum</name>
    <dbReference type="NCBI Taxonomy" id="1336204"/>
    <lineage>
        <taxon>Bacteria</taxon>
        <taxon>Bacillati</taxon>
        <taxon>Actinomycetota</taxon>
        <taxon>Actinomycetes</taxon>
        <taxon>Micrococcales</taxon>
        <taxon>Microbacteriaceae</taxon>
        <taxon>Microbacterium</taxon>
    </lineage>
</organism>
<evidence type="ECO:0000313" key="1">
    <source>
        <dbReference type="EMBL" id="GAA4764529.1"/>
    </source>
</evidence>
<evidence type="ECO:0000313" key="2">
    <source>
        <dbReference type="Proteomes" id="UP001501645"/>
    </source>
</evidence>
<reference evidence="2" key="1">
    <citation type="journal article" date="2019" name="Int. J. Syst. Evol. Microbiol.">
        <title>The Global Catalogue of Microorganisms (GCM) 10K type strain sequencing project: providing services to taxonomists for standard genome sequencing and annotation.</title>
        <authorList>
            <consortium name="The Broad Institute Genomics Platform"/>
            <consortium name="The Broad Institute Genome Sequencing Center for Infectious Disease"/>
            <person name="Wu L."/>
            <person name="Ma J."/>
        </authorList>
    </citation>
    <scope>NUCLEOTIDE SEQUENCE [LARGE SCALE GENOMIC DNA]</scope>
    <source>
        <strain evidence="2">JCM 18537</strain>
    </source>
</reference>
<dbReference type="RefSeq" id="WP_345435436.1">
    <property type="nucleotide sequence ID" value="NZ_BAABKO010000001.1"/>
</dbReference>
<comment type="caution">
    <text evidence="1">The sequence shown here is derived from an EMBL/GenBank/DDBJ whole genome shotgun (WGS) entry which is preliminary data.</text>
</comment>
<protein>
    <recommendedName>
        <fullName evidence="3">AbiEi antitoxin C-terminal domain-containing protein</fullName>
    </recommendedName>
</protein>
<keyword evidence="2" id="KW-1185">Reference proteome</keyword>
<sequence length="187" mass="19932">MPAIPVYHPGERLSLAELTAARIDGEVVPLGASFLPADAAAPPATRAASIAPLIGPSYAFVRRTAAWIHGACEQLDEPIDVQRAVPAMTTRIVDRAVRYHDQELPSADAVLLGGCRVSSPARTLADVARLAVQPGADPSGTARDAAARLARDERTRAAAIAWFADHRRRPHSVAALALLRRQDDVTR</sequence>
<dbReference type="EMBL" id="BAABKO010000001">
    <property type="protein sequence ID" value="GAA4764529.1"/>
    <property type="molecule type" value="Genomic_DNA"/>
</dbReference>
<name>A0ABP8ZTH6_9MICO</name>
<proteinExistence type="predicted"/>
<evidence type="ECO:0008006" key="3">
    <source>
        <dbReference type="Google" id="ProtNLM"/>
    </source>
</evidence>